<dbReference type="EMBL" id="MU006777">
    <property type="protein sequence ID" value="KAF2645918.1"/>
    <property type="molecule type" value="Genomic_DNA"/>
</dbReference>
<reference evidence="1" key="1">
    <citation type="journal article" date="2020" name="Stud. Mycol.">
        <title>101 Dothideomycetes genomes: a test case for predicting lifestyles and emergence of pathogens.</title>
        <authorList>
            <person name="Haridas S."/>
            <person name="Albert R."/>
            <person name="Binder M."/>
            <person name="Bloem J."/>
            <person name="Labutti K."/>
            <person name="Salamov A."/>
            <person name="Andreopoulos B."/>
            <person name="Baker S."/>
            <person name="Barry K."/>
            <person name="Bills G."/>
            <person name="Bluhm B."/>
            <person name="Cannon C."/>
            <person name="Castanera R."/>
            <person name="Culley D."/>
            <person name="Daum C."/>
            <person name="Ezra D."/>
            <person name="Gonzalez J."/>
            <person name="Henrissat B."/>
            <person name="Kuo A."/>
            <person name="Liang C."/>
            <person name="Lipzen A."/>
            <person name="Lutzoni F."/>
            <person name="Magnuson J."/>
            <person name="Mondo S."/>
            <person name="Nolan M."/>
            <person name="Ohm R."/>
            <person name="Pangilinan J."/>
            <person name="Park H.-J."/>
            <person name="Ramirez L."/>
            <person name="Alfaro M."/>
            <person name="Sun H."/>
            <person name="Tritt A."/>
            <person name="Yoshinaga Y."/>
            <person name="Zwiers L.-H."/>
            <person name="Turgeon B."/>
            <person name="Goodwin S."/>
            <person name="Spatafora J."/>
            <person name="Crous P."/>
            <person name="Grigoriev I."/>
        </authorList>
    </citation>
    <scope>NUCLEOTIDE SEQUENCE</scope>
    <source>
        <strain evidence="1">CBS 473.64</strain>
    </source>
</reference>
<evidence type="ECO:0000313" key="2">
    <source>
        <dbReference type="Proteomes" id="UP000799753"/>
    </source>
</evidence>
<dbReference type="AlphaFoldDB" id="A0A6A6SHL9"/>
<accession>A0A6A6SHL9</accession>
<keyword evidence="2" id="KW-1185">Reference proteome</keyword>
<gene>
    <name evidence="1" type="ORF">P280DRAFT_465655</name>
</gene>
<proteinExistence type="predicted"/>
<sequence>MASVPTNEQILNAVRIIQTSTPDLGRAKVLAQLKTENNWTLSDNRFRKLLDTNDVKRKAEPPKDRSSLVTQSQSLGPIDILKNALMLQERYKEESIRCFQLYGRGEYDYGVTLNAEMAIYISIFHNRLKAWGAPGPWSQKDQARLATGQELQTIYNFYWVAAQKVGLAKEDIGRQLEAEYAFFNFVHK</sequence>
<dbReference type="OrthoDB" id="4151615at2759"/>
<organism evidence="1 2">
    <name type="scientific">Massarina eburnea CBS 473.64</name>
    <dbReference type="NCBI Taxonomy" id="1395130"/>
    <lineage>
        <taxon>Eukaryota</taxon>
        <taxon>Fungi</taxon>
        <taxon>Dikarya</taxon>
        <taxon>Ascomycota</taxon>
        <taxon>Pezizomycotina</taxon>
        <taxon>Dothideomycetes</taxon>
        <taxon>Pleosporomycetidae</taxon>
        <taxon>Pleosporales</taxon>
        <taxon>Massarineae</taxon>
        <taxon>Massarinaceae</taxon>
        <taxon>Massarina</taxon>
    </lineage>
</organism>
<name>A0A6A6SHL9_9PLEO</name>
<protein>
    <submittedName>
        <fullName evidence="1">Uncharacterized protein</fullName>
    </submittedName>
</protein>
<evidence type="ECO:0000313" key="1">
    <source>
        <dbReference type="EMBL" id="KAF2645918.1"/>
    </source>
</evidence>
<dbReference type="Proteomes" id="UP000799753">
    <property type="component" value="Unassembled WGS sequence"/>
</dbReference>